<accession>A0A139AS50</accession>
<proteinExistence type="predicted"/>
<evidence type="ECO:0000313" key="3">
    <source>
        <dbReference type="Proteomes" id="UP000070544"/>
    </source>
</evidence>
<sequence length="385" mass="41850">MTIDVDSLLRKAVENGRMHGVAAAATKDGKIIYQGAFGKREVNSQSAPEMTLDTPVRLYSMTKALTICSVMKLVEQGKLALDQEARTILPELAVIQVLKGFDANDEPILAPLTKPITIRHLATHTSGLVYDTWNADFKKYLQKTGKPRGTHSKEVLRAAVLAREPGERWEYGIGIDFLGWIVQEVSGQTLEDFMQEHILKPLGMSQTSFYISPANQSRRLQVAQRREDGSLIPTPIAEFIPPAGTTDMLPGGSGMFSSCADYLKLVTALANGGAPILSSESTKVLLSNQLGDLAVQTLPAALPISNAAVPRPGEKWSVLGQVNVVDVPGARRAGSNSWSGLANTYYWIDPASRVAGVLCTQMFPFSDAQVLQTFDEFERAIYATL</sequence>
<dbReference type="OMA" id="RKGSMMW"/>
<dbReference type="STRING" id="1344416.A0A139AS50"/>
<protein>
    <submittedName>
        <fullName evidence="2">Beta-lactamase</fullName>
    </submittedName>
</protein>
<gene>
    <name evidence="2" type="ORF">M427DRAFT_453392</name>
</gene>
<reference evidence="2 3" key="1">
    <citation type="journal article" date="2015" name="Genome Biol. Evol.">
        <title>Phylogenomic analyses indicate that early fungi evolved digesting cell walls of algal ancestors of land plants.</title>
        <authorList>
            <person name="Chang Y."/>
            <person name="Wang S."/>
            <person name="Sekimoto S."/>
            <person name="Aerts A.L."/>
            <person name="Choi C."/>
            <person name="Clum A."/>
            <person name="LaButti K.M."/>
            <person name="Lindquist E.A."/>
            <person name="Yee Ngan C."/>
            <person name="Ohm R.A."/>
            <person name="Salamov A.A."/>
            <person name="Grigoriev I.V."/>
            <person name="Spatafora J.W."/>
            <person name="Berbee M.L."/>
        </authorList>
    </citation>
    <scope>NUCLEOTIDE SEQUENCE [LARGE SCALE GENOMIC DNA]</scope>
    <source>
        <strain evidence="2 3">JEL478</strain>
    </source>
</reference>
<dbReference type="Gene3D" id="3.40.710.10">
    <property type="entry name" value="DD-peptidase/beta-lactamase superfamily"/>
    <property type="match status" value="1"/>
</dbReference>
<dbReference type="AlphaFoldDB" id="A0A139AS50"/>
<dbReference type="OrthoDB" id="428260at2759"/>
<dbReference type="Pfam" id="PF00144">
    <property type="entry name" value="Beta-lactamase"/>
    <property type="match status" value="1"/>
</dbReference>
<dbReference type="InterPro" id="IPR001466">
    <property type="entry name" value="Beta-lactam-related"/>
</dbReference>
<dbReference type="Proteomes" id="UP000070544">
    <property type="component" value="Unassembled WGS sequence"/>
</dbReference>
<organism evidence="2 3">
    <name type="scientific">Gonapodya prolifera (strain JEL478)</name>
    <name type="common">Monoblepharis prolifera</name>
    <dbReference type="NCBI Taxonomy" id="1344416"/>
    <lineage>
        <taxon>Eukaryota</taxon>
        <taxon>Fungi</taxon>
        <taxon>Fungi incertae sedis</taxon>
        <taxon>Chytridiomycota</taxon>
        <taxon>Chytridiomycota incertae sedis</taxon>
        <taxon>Monoblepharidomycetes</taxon>
        <taxon>Monoblepharidales</taxon>
        <taxon>Gonapodyaceae</taxon>
        <taxon>Gonapodya</taxon>
    </lineage>
</organism>
<evidence type="ECO:0000313" key="2">
    <source>
        <dbReference type="EMBL" id="KXS19567.1"/>
    </source>
</evidence>
<feature type="domain" description="Beta-lactamase-related" evidence="1">
    <location>
        <begin position="5"/>
        <end position="367"/>
    </location>
</feature>
<evidence type="ECO:0000259" key="1">
    <source>
        <dbReference type="Pfam" id="PF00144"/>
    </source>
</evidence>
<name>A0A139AS50_GONPJ</name>
<dbReference type="EMBL" id="KQ965738">
    <property type="protein sequence ID" value="KXS19567.1"/>
    <property type="molecule type" value="Genomic_DNA"/>
</dbReference>
<keyword evidence="3" id="KW-1185">Reference proteome</keyword>
<dbReference type="PANTHER" id="PTHR43283">
    <property type="entry name" value="BETA-LACTAMASE-RELATED"/>
    <property type="match status" value="1"/>
</dbReference>
<dbReference type="InterPro" id="IPR012338">
    <property type="entry name" value="Beta-lactam/transpept-like"/>
</dbReference>
<dbReference type="SUPFAM" id="SSF56601">
    <property type="entry name" value="beta-lactamase/transpeptidase-like"/>
    <property type="match status" value="1"/>
</dbReference>
<dbReference type="PANTHER" id="PTHR43283:SF3">
    <property type="entry name" value="BETA-LACTAMASE FAMILY PROTEIN (AFU_ORTHOLOGUE AFUA_5G07500)"/>
    <property type="match status" value="1"/>
</dbReference>
<dbReference type="InterPro" id="IPR050789">
    <property type="entry name" value="Diverse_Enzym_Activities"/>
</dbReference>